<feature type="non-terminal residue" evidence="2">
    <location>
        <position position="151"/>
    </location>
</feature>
<dbReference type="Gene3D" id="1.20.1070.10">
    <property type="entry name" value="Rhodopsin 7-helix transmembrane proteins"/>
    <property type="match status" value="1"/>
</dbReference>
<dbReference type="SUPFAM" id="SSF81321">
    <property type="entry name" value="Family A G protein-coupled receptor-like"/>
    <property type="match status" value="1"/>
</dbReference>
<proteinExistence type="predicted"/>
<reference evidence="2 3" key="1">
    <citation type="journal article" date="2013" name="Proc. Natl. Acad. Sci. U.S.A.">
        <title>The king cobra genome reveals dynamic gene evolution and adaptation in the snake venom system.</title>
        <authorList>
            <person name="Vonk F.J."/>
            <person name="Casewell N.R."/>
            <person name="Henkel C.V."/>
            <person name="Heimberg A.M."/>
            <person name="Jansen H.J."/>
            <person name="McCleary R.J."/>
            <person name="Kerkkamp H.M."/>
            <person name="Vos R.A."/>
            <person name="Guerreiro I."/>
            <person name="Calvete J.J."/>
            <person name="Wuster W."/>
            <person name="Woods A.E."/>
            <person name="Logan J.M."/>
            <person name="Harrison R.A."/>
            <person name="Castoe T.A."/>
            <person name="de Koning A.P."/>
            <person name="Pollock D.D."/>
            <person name="Yandell M."/>
            <person name="Calderon D."/>
            <person name="Renjifo C."/>
            <person name="Currier R.B."/>
            <person name="Salgado D."/>
            <person name="Pla D."/>
            <person name="Sanz L."/>
            <person name="Hyder A.S."/>
            <person name="Ribeiro J.M."/>
            <person name="Arntzen J.W."/>
            <person name="van den Thillart G.E."/>
            <person name="Boetzer M."/>
            <person name="Pirovano W."/>
            <person name="Dirks R.P."/>
            <person name="Spaink H.P."/>
            <person name="Duboule D."/>
            <person name="McGlinn E."/>
            <person name="Kini R.M."/>
            <person name="Richardson M.K."/>
        </authorList>
    </citation>
    <scope>NUCLEOTIDE SEQUENCE</scope>
    <source>
        <tissue evidence="2">Blood</tissue>
    </source>
</reference>
<feature type="non-terminal residue" evidence="2">
    <location>
        <position position="1"/>
    </location>
</feature>
<keyword evidence="1" id="KW-0812">Transmembrane</keyword>
<dbReference type="PANTHER" id="PTHR26453">
    <property type="entry name" value="OLFACTORY RECEPTOR"/>
    <property type="match status" value="1"/>
</dbReference>
<dbReference type="AlphaFoldDB" id="V8NND1"/>
<accession>V8NND1</accession>
<keyword evidence="1" id="KW-0472">Membrane</keyword>
<feature type="transmembrane region" description="Helical" evidence="1">
    <location>
        <begin position="16"/>
        <end position="38"/>
    </location>
</feature>
<evidence type="ECO:0000256" key="1">
    <source>
        <dbReference type="SAM" id="Phobius"/>
    </source>
</evidence>
<dbReference type="EMBL" id="AZIM01002945">
    <property type="protein sequence ID" value="ETE63027.1"/>
    <property type="molecule type" value="Genomic_DNA"/>
</dbReference>
<sequence length="151" mass="17048">MHINTKLHFSTFHSPMYYFLSHLFPGHVLYPIIIPRMLYNLLANDKNISFGSCVVQIFISLSLGDTKFTLLAFIAYDQYMNGTWMLALWPGAVSVHSTIAILWEYGEKKLSTIFGCEVLAVQQLACSNTFSRDALMLGAGILILLTPFSWC</sequence>
<organism evidence="2 3">
    <name type="scientific">Ophiophagus hannah</name>
    <name type="common">King cobra</name>
    <name type="synonym">Naja hannah</name>
    <dbReference type="NCBI Taxonomy" id="8665"/>
    <lineage>
        <taxon>Eukaryota</taxon>
        <taxon>Metazoa</taxon>
        <taxon>Chordata</taxon>
        <taxon>Craniata</taxon>
        <taxon>Vertebrata</taxon>
        <taxon>Euteleostomi</taxon>
        <taxon>Lepidosauria</taxon>
        <taxon>Squamata</taxon>
        <taxon>Bifurcata</taxon>
        <taxon>Unidentata</taxon>
        <taxon>Episquamata</taxon>
        <taxon>Toxicofera</taxon>
        <taxon>Serpentes</taxon>
        <taxon>Colubroidea</taxon>
        <taxon>Elapidae</taxon>
        <taxon>Elapinae</taxon>
        <taxon>Ophiophagus</taxon>
    </lineage>
</organism>
<comment type="caution">
    <text evidence="2">The sequence shown here is derived from an EMBL/GenBank/DDBJ whole genome shotgun (WGS) entry which is preliminary data.</text>
</comment>
<evidence type="ECO:0000313" key="2">
    <source>
        <dbReference type="EMBL" id="ETE63027.1"/>
    </source>
</evidence>
<name>V8NND1_OPHHA</name>
<dbReference type="Proteomes" id="UP000018936">
    <property type="component" value="Unassembled WGS sequence"/>
</dbReference>
<keyword evidence="1" id="KW-1133">Transmembrane helix</keyword>
<dbReference type="OrthoDB" id="9576611at2759"/>
<feature type="transmembrane region" description="Helical" evidence="1">
    <location>
        <begin position="50"/>
        <end position="76"/>
    </location>
</feature>
<keyword evidence="3" id="KW-1185">Reference proteome</keyword>
<evidence type="ECO:0000313" key="3">
    <source>
        <dbReference type="Proteomes" id="UP000018936"/>
    </source>
</evidence>
<protein>
    <submittedName>
        <fullName evidence="2">Uncharacterized protein</fullName>
    </submittedName>
</protein>
<gene>
    <name evidence="2" type="ORF">L345_11215</name>
</gene>